<dbReference type="AlphaFoldDB" id="A0A1I6FRN7"/>
<feature type="region of interest" description="Disordered" evidence="1">
    <location>
        <begin position="68"/>
        <end position="91"/>
    </location>
</feature>
<organism evidence="2 3">
    <name type="scientific">Litoreibacter janthinus</name>
    <dbReference type="NCBI Taxonomy" id="670154"/>
    <lineage>
        <taxon>Bacteria</taxon>
        <taxon>Pseudomonadati</taxon>
        <taxon>Pseudomonadota</taxon>
        <taxon>Alphaproteobacteria</taxon>
        <taxon>Rhodobacterales</taxon>
        <taxon>Roseobacteraceae</taxon>
        <taxon>Litoreibacter</taxon>
    </lineage>
</organism>
<proteinExistence type="predicted"/>
<gene>
    <name evidence="2" type="ORF">SAMN04488002_0161</name>
</gene>
<dbReference type="EMBL" id="FOYO01000001">
    <property type="protein sequence ID" value="SFR32583.1"/>
    <property type="molecule type" value="Genomic_DNA"/>
</dbReference>
<accession>A0A1I6FRN7</accession>
<name>A0A1I6FRN7_9RHOB</name>
<sequence>MKYTSRTYFHRYPILVAWVSPFCRGVPDGGTIKTVALLCTGTATASSVDSFDLTFQIESLGESNRSVEGHASKIARQKPRNSEVSGCDKPGDVVEQGFCLE</sequence>
<reference evidence="3" key="1">
    <citation type="submission" date="2016-10" db="EMBL/GenBank/DDBJ databases">
        <authorList>
            <person name="Varghese N."/>
            <person name="Submissions S."/>
        </authorList>
    </citation>
    <scope>NUCLEOTIDE SEQUENCE [LARGE SCALE GENOMIC DNA]</scope>
    <source>
        <strain evidence="3">DSM 26921</strain>
    </source>
</reference>
<evidence type="ECO:0000256" key="1">
    <source>
        <dbReference type="SAM" id="MobiDB-lite"/>
    </source>
</evidence>
<keyword evidence="3" id="KW-1185">Reference proteome</keyword>
<protein>
    <submittedName>
        <fullName evidence="2">Uncharacterized protein</fullName>
    </submittedName>
</protein>
<dbReference type="STRING" id="670154.SAMN04488002_0161"/>
<evidence type="ECO:0000313" key="2">
    <source>
        <dbReference type="EMBL" id="SFR32583.1"/>
    </source>
</evidence>
<evidence type="ECO:0000313" key="3">
    <source>
        <dbReference type="Proteomes" id="UP000199658"/>
    </source>
</evidence>
<dbReference type="Proteomes" id="UP000199658">
    <property type="component" value="Unassembled WGS sequence"/>
</dbReference>